<evidence type="ECO:0000256" key="5">
    <source>
        <dbReference type="PROSITE-ProRule" id="PRU00169"/>
    </source>
</evidence>
<accession>A0A848H9B6</accession>
<dbReference type="PROSITE" id="PS00622">
    <property type="entry name" value="HTH_LUXR_1"/>
    <property type="match status" value="1"/>
</dbReference>
<dbReference type="InterPro" id="IPR000792">
    <property type="entry name" value="Tscrpt_reg_LuxR_C"/>
</dbReference>
<dbReference type="PROSITE" id="PS50110">
    <property type="entry name" value="RESPONSE_REGULATORY"/>
    <property type="match status" value="1"/>
</dbReference>
<dbReference type="InterPro" id="IPR016032">
    <property type="entry name" value="Sig_transdc_resp-reg_C-effctor"/>
</dbReference>
<evidence type="ECO:0000256" key="1">
    <source>
        <dbReference type="ARBA" id="ARBA00022553"/>
    </source>
</evidence>
<dbReference type="InterPro" id="IPR058245">
    <property type="entry name" value="NreC/VraR/RcsB-like_REC"/>
</dbReference>
<dbReference type="PRINTS" id="PR00038">
    <property type="entry name" value="HTHLUXR"/>
</dbReference>
<dbReference type="SMART" id="SM00448">
    <property type="entry name" value="REC"/>
    <property type="match status" value="1"/>
</dbReference>
<dbReference type="Pfam" id="PF00196">
    <property type="entry name" value="GerE"/>
    <property type="match status" value="1"/>
</dbReference>
<dbReference type="GO" id="GO:0000160">
    <property type="term" value="P:phosphorelay signal transduction system"/>
    <property type="evidence" value="ECO:0007669"/>
    <property type="project" value="InterPro"/>
</dbReference>
<organism evidence="8 9">
    <name type="scientific">Ramlibacter agri</name>
    <dbReference type="NCBI Taxonomy" id="2728837"/>
    <lineage>
        <taxon>Bacteria</taxon>
        <taxon>Pseudomonadati</taxon>
        <taxon>Pseudomonadota</taxon>
        <taxon>Betaproteobacteria</taxon>
        <taxon>Burkholderiales</taxon>
        <taxon>Comamonadaceae</taxon>
        <taxon>Ramlibacter</taxon>
    </lineage>
</organism>
<dbReference type="PANTHER" id="PTHR43214:SF41">
    <property type="entry name" value="NITRATE_NITRITE RESPONSE REGULATOR PROTEIN NARP"/>
    <property type="match status" value="1"/>
</dbReference>
<dbReference type="GO" id="GO:0003677">
    <property type="term" value="F:DNA binding"/>
    <property type="evidence" value="ECO:0007669"/>
    <property type="project" value="UniProtKB-KW"/>
</dbReference>
<evidence type="ECO:0000256" key="3">
    <source>
        <dbReference type="ARBA" id="ARBA00023125"/>
    </source>
</evidence>
<name>A0A848H9B6_9BURK</name>
<dbReference type="PANTHER" id="PTHR43214">
    <property type="entry name" value="TWO-COMPONENT RESPONSE REGULATOR"/>
    <property type="match status" value="1"/>
</dbReference>
<dbReference type="InterPro" id="IPR039420">
    <property type="entry name" value="WalR-like"/>
</dbReference>
<dbReference type="InterPro" id="IPR001789">
    <property type="entry name" value="Sig_transdc_resp-reg_receiver"/>
</dbReference>
<dbReference type="Pfam" id="PF00072">
    <property type="entry name" value="Response_reg"/>
    <property type="match status" value="1"/>
</dbReference>
<dbReference type="EMBL" id="JABBFX010000002">
    <property type="protein sequence ID" value="NML46010.1"/>
    <property type="molecule type" value="Genomic_DNA"/>
</dbReference>
<evidence type="ECO:0000259" key="7">
    <source>
        <dbReference type="PROSITE" id="PS50110"/>
    </source>
</evidence>
<dbReference type="Gene3D" id="3.40.50.2300">
    <property type="match status" value="1"/>
</dbReference>
<feature type="domain" description="Response regulatory" evidence="7">
    <location>
        <begin position="59"/>
        <end position="175"/>
    </location>
</feature>
<evidence type="ECO:0000313" key="9">
    <source>
        <dbReference type="Proteomes" id="UP000541185"/>
    </source>
</evidence>
<sequence>MWSYGTVGHELRYRYAASPNLQWAGHQASGSRAVQLNRFPRRDGLDAAQPAPGKLYPVRVGIADDHPITRTALRAYLDEQEDIRVVAEATCGREAIDLVRTHPMDVLLLDLDMPGQSGIDALGMIKAKAEHVGVLVLSGYPEHQYAVPLIRNGASGYLNKACEPAEIAMAIRKIAQGSRYITPVVAELLATQVITPPQSGLHEQLSARELQVFLKLAQGKTAGEVATELSLSAKTVSTYRARLMLKLQARSNSDLTYYALKHRLLD</sequence>
<keyword evidence="2" id="KW-0805">Transcription regulation</keyword>
<dbReference type="CDD" id="cd17535">
    <property type="entry name" value="REC_NarL-like"/>
    <property type="match status" value="1"/>
</dbReference>
<dbReference type="AlphaFoldDB" id="A0A848H9B6"/>
<proteinExistence type="predicted"/>
<dbReference type="SUPFAM" id="SSF52172">
    <property type="entry name" value="CheY-like"/>
    <property type="match status" value="1"/>
</dbReference>
<reference evidence="8 9" key="1">
    <citation type="submission" date="2020-04" db="EMBL/GenBank/DDBJ databases">
        <title>Ramlibacter sp. G-1-2-2 isolated from soil.</title>
        <authorList>
            <person name="Dahal R.H."/>
        </authorList>
    </citation>
    <scope>NUCLEOTIDE SEQUENCE [LARGE SCALE GENOMIC DNA]</scope>
    <source>
        <strain evidence="8 9">G-1-2-2</strain>
    </source>
</reference>
<comment type="caution">
    <text evidence="8">The sequence shown here is derived from an EMBL/GenBank/DDBJ whole genome shotgun (WGS) entry which is preliminary data.</text>
</comment>
<evidence type="ECO:0000259" key="6">
    <source>
        <dbReference type="PROSITE" id="PS50043"/>
    </source>
</evidence>
<feature type="modified residue" description="4-aspartylphosphate" evidence="5">
    <location>
        <position position="110"/>
    </location>
</feature>
<keyword evidence="9" id="KW-1185">Reference proteome</keyword>
<evidence type="ECO:0000256" key="4">
    <source>
        <dbReference type="ARBA" id="ARBA00023163"/>
    </source>
</evidence>
<dbReference type="InterPro" id="IPR011006">
    <property type="entry name" value="CheY-like_superfamily"/>
</dbReference>
<evidence type="ECO:0000256" key="2">
    <source>
        <dbReference type="ARBA" id="ARBA00023015"/>
    </source>
</evidence>
<dbReference type="SMART" id="SM00421">
    <property type="entry name" value="HTH_LUXR"/>
    <property type="match status" value="1"/>
</dbReference>
<evidence type="ECO:0000313" key="8">
    <source>
        <dbReference type="EMBL" id="NML46010.1"/>
    </source>
</evidence>
<keyword evidence="4" id="KW-0804">Transcription</keyword>
<dbReference type="Proteomes" id="UP000541185">
    <property type="component" value="Unassembled WGS sequence"/>
</dbReference>
<dbReference type="PROSITE" id="PS50043">
    <property type="entry name" value="HTH_LUXR_2"/>
    <property type="match status" value="1"/>
</dbReference>
<dbReference type="GO" id="GO:0006355">
    <property type="term" value="P:regulation of DNA-templated transcription"/>
    <property type="evidence" value="ECO:0007669"/>
    <property type="project" value="InterPro"/>
</dbReference>
<feature type="domain" description="HTH luxR-type" evidence="6">
    <location>
        <begin position="198"/>
        <end position="263"/>
    </location>
</feature>
<keyword evidence="3" id="KW-0238">DNA-binding</keyword>
<gene>
    <name evidence="8" type="ORF">HHL11_19840</name>
</gene>
<dbReference type="CDD" id="cd06170">
    <property type="entry name" value="LuxR_C_like"/>
    <property type="match status" value="1"/>
</dbReference>
<protein>
    <submittedName>
        <fullName evidence="8">Response regulator transcription factor</fullName>
    </submittedName>
</protein>
<keyword evidence="1 5" id="KW-0597">Phosphoprotein</keyword>
<dbReference type="SUPFAM" id="SSF46894">
    <property type="entry name" value="C-terminal effector domain of the bipartite response regulators"/>
    <property type="match status" value="1"/>
</dbReference>